<name>A0A0S3RTT3_PHAAN</name>
<accession>A0A0S3RTT3</accession>
<keyword evidence="2" id="KW-1185">Reference proteome</keyword>
<dbReference type="Proteomes" id="UP000291084">
    <property type="component" value="Chromosome 4"/>
</dbReference>
<sequence>MSFHTISSLFHFQVPSIPKSNLMIATRPASAAKEEGIRSFCSSKLQCVQQKIKREVQQLGERLPTSYRELGGMMNIRGVLEDKGVITAGMCTRKKLSSSRHDGMQKRHGA</sequence>
<evidence type="ECO:0000313" key="1">
    <source>
        <dbReference type="EMBL" id="BAT83966.1"/>
    </source>
</evidence>
<proteinExistence type="predicted"/>
<dbReference type="AlphaFoldDB" id="A0A0S3RTT3"/>
<reference evidence="1 2" key="1">
    <citation type="journal article" date="2015" name="Sci. Rep.">
        <title>The power of single molecule real-time sequencing technology in the de novo assembly of a eukaryotic genome.</title>
        <authorList>
            <person name="Sakai H."/>
            <person name="Naito K."/>
            <person name="Ogiso-Tanaka E."/>
            <person name="Takahashi Y."/>
            <person name="Iseki K."/>
            <person name="Muto C."/>
            <person name="Satou K."/>
            <person name="Teruya K."/>
            <person name="Shiroma A."/>
            <person name="Shimoji M."/>
            <person name="Hirano T."/>
            <person name="Itoh T."/>
            <person name="Kaga A."/>
            <person name="Tomooka N."/>
        </authorList>
    </citation>
    <scope>NUCLEOTIDE SEQUENCE [LARGE SCALE GENOMIC DNA]</scope>
    <source>
        <strain evidence="2">cv. Shumari</strain>
    </source>
</reference>
<organism evidence="1 2">
    <name type="scientific">Vigna angularis var. angularis</name>
    <dbReference type="NCBI Taxonomy" id="157739"/>
    <lineage>
        <taxon>Eukaryota</taxon>
        <taxon>Viridiplantae</taxon>
        <taxon>Streptophyta</taxon>
        <taxon>Embryophyta</taxon>
        <taxon>Tracheophyta</taxon>
        <taxon>Spermatophyta</taxon>
        <taxon>Magnoliopsida</taxon>
        <taxon>eudicotyledons</taxon>
        <taxon>Gunneridae</taxon>
        <taxon>Pentapetalae</taxon>
        <taxon>rosids</taxon>
        <taxon>fabids</taxon>
        <taxon>Fabales</taxon>
        <taxon>Fabaceae</taxon>
        <taxon>Papilionoideae</taxon>
        <taxon>50 kb inversion clade</taxon>
        <taxon>NPAAA clade</taxon>
        <taxon>indigoferoid/millettioid clade</taxon>
        <taxon>Phaseoleae</taxon>
        <taxon>Vigna</taxon>
    </lineage>
</organism>
<dbReference type="EMBL" id="AP015037">
    <property type="protein sequence ID" value="BAT83966.1"/>
    <property type="molecule type" value="Genomic_DNA"/>
</dbReference>
<evidence type="ECO:0000313" key="2">
    <source>
        <dbReference type="Proteomes" id="UP000291084"/>
    </source>
</evidence>
<protein>
    <submittedName>
        <fullName evidence="1">Uncharacterized protein</fullName>
    </submittedName>
</protein>
<gene>
    <name evidence="1" type="primary">Vigan.04G121800</name>
    <name evidence="1" type="ORF">VIGAN_04121800</name>
</gene>